<dbReference type="EnsemblPlants" id="Kaladp0019s0121.1.v1.1">
    <property type="protein sequence ID" value="Kaladp0019s0121.1.v1.1"/>
    <property type="gene ID" value="Kaladp0019s0121.v1.1"/>
</dbReference>
<evidence type="ECO:0008006" key="4">
    <source>
        <dbReference type="Google" id="ProtNLM"/>
    </source>
</evidence>
<organism evidence="2 3">
    <name type="scientific">Kalanchoe fedtschenkoi</name>
    <name type="common">Lavender scallops</name>
    <name type="synonym">South American air plant</name>
    <dbReference type="NCBI Taxonomy" id="63787"/>
    <lineage>
        <taxon>Eukaryota</taxon>
        <taxon>Viridiplantae</taxon>
        <taxon>Streptophyta</taxon>
        <taxon>Embryophyta</taxon>
        <taxon>Tracheophyta</taxon>
        <taxon>Spermatophyta</taxon>
        <taxon>Magnoliopsida</taxon>
        <taxon>eudicotyledons</taxon>
        <taxon>Gunneridae</taxon>
        <taxon>Pentapetalae</taxon>
        <taxon>Saxifragales</taxon>
        <taxon>Crassulaceae</taxon>
        <taxon>Kalanchoe</taxon>
    </lineage>
</organism>
<feature type="region of interest" description="Disordered" evidence="1">
    <location>
        <begin position="318"/>
        <end position="337"/>
    </location>
</feature>
<feature type="compositionally biased region" description="Polar residues" evidence="1">
    <location>
        <begin position="321"/>
        <end position="337"/>
    </location>
</feature>
<feature type="compositionally biased region" description="Polar residues" evidence="1">
    <location>
        <begin position="144"/>
        <end position="168"/>
    </location>
</feature>
<name>A0A7N0T350_KALFE</name>
<dbReference type="Proteomes" id="UP000594263">
    <property type="component" value="Unplaced"/>
</dbReference>
<feature type="region of interest" description="Disordered" evidence="1">
    <location>
        <begin position="48"/>
        <end position="126"/>
    </location>
</feature>
<dbReference type="Gramene" id="Kaladp0019s0121.1.v1.1">
    <property type="protein sequence ID" value="Kaladp0019s0121.1.v1.1"/>
    <property type="gene ID" value="Kaladp0019s0121.v1.1"/>
</dbReference>
<evidence type="ECO:0000313" key="3">
    <source>
        <dbReference type="Proteomes" id="UP000594263"/>
    </source>
</evidence>
<accession>A0A7N0T350</accession>
<dbReference type="PANTHER" id="PTHR33318:SF7">
    <property type="entry name" value="PROTEIN JASON"/>
    <property type="match status" value="1"/>
</dbReference>
<dbReference type="InterPro" id="IPR039300">
    <property type="entry name" value="JASON"/>
</dbReference>
<protein>
    <recommendedName>
        <fullName evidence="4">Protein JASON</fullName>
    </recommendedName>
</protein>
<evidence type="ECO:0000313" key="2">
    <source>
        <dbReference type="EnsemblPlants" id="Kaladp0019s0121.1.v1.1"/>
    </source>
</evidence>
<feature type="region of interest" description="Disordered" evidence="1">
    <location>
        <begin position="144"/>
        <end position="192"/>
    </location>
</feature>
<proteinExistence type="predicted"/>
<reference evidence="2" key="1">
    <citation type="submission" date="2021-01" db="UniProtKB">
        <authorList>
            <consortium name="EnsemblPlants"/>
        </authorList>
    </citation>
    <scope>IDENTIFICATION</scope>
</reference>
<dbReference type="AlphaFoldDB" id="A0A7N0T350"/>
<keyword evidence="3" id="KW-1185">Reference proteome</keyword>
<dbReference type="GO" id="GO:0007142">
    <property type="term" value="P:male meiosis II"/>
    <property type="evidence" value="ECO:0007669"/>
    <property type="project" value="InterPro"/>
</dbReference>
<sequence>MGCFFGCFRAKDRRRPSPVVDTSRKARISRNQLSDLFVSQEREEELASAIQPQPLHAQCKEAPETNKGVYSNKQPLEPTTPAKLAGLGKGFDSVEEETPTSCISDLPTAGRNSVSATEKSEKESSTVVHTYHTNNEILDSQTFSASDNQCDSNTSTTLVSSGSPNAHNWNGLAVSGNQRHPPQKHKNKPTPLQEDLEVQGSLSSWLKPVQHDKLRKKVNFKAELDTYGRSGSTPGDRPILGTVAAHWSQKVEPAPVPLKWWDGNGIPNSTNKYREDQKVSWHVTPFEERLEKALSEENSISQRKHISGTHMAFEDSEVDTAASQLQSLPQPKSVISF</sequence>
<dbReference type="PANTHER" id="PTHR33318">
    <property type="entry name" value="ASPARTYL/GLUTAMYL-TRNA(ASN/GLN) AMIDOTRANSFERASE SUBUNIT"/>
    <property type="match status" value="1"/>
</dbReference>
<evidence type="ECO:0000256" key="1">
    <source>
        <dbReference type="SAM" id="MobiDB-lite"/>
    </source>
</evidence>